<dbReference type="FunCoup" id="H2YFZ1">
    <property type="interactions" value="36"/>
</dbReference>
<dbReference type="InParanoid" id="H2YFZ1"/>
<dbReference type="PANTHER" id="PTHR31699:SF1">
    <property type="entry name" value="U8 SNORNA-DECAPPING ENZYME"/>
    <property type="match status" value="1"/>
</dbReference>
<reference evidence="5" key="1">
    <citation type="submission" date="2003-08" db="EMBL/GenBank/DDBJ databases">
        <authorList>
            <person name="Birren B."/>
            <person name="Nusbaum C."/>
            <person name="Abebe A."/>
            <person name="Abouelleil A."/>
            <person name="Adekoya E."/>
            <person name="Ait-zahra M."/>
            <person name="Allen N."/>
            <person name="Allen T."/>
            <person name="An P."/>
            <person name="Anderson M."/>
            <person name="Anderson S."/>
            <person name="Arachchi H."/>
            <person name="Armbruster J."/>
            <person name="Bachantsang P."/>
            <person name="Baldwin J."/>
            <person name="Barry A."/>
            <person name="Bayul T."/>
            <person name="Blitshsteyn B."/>
            <person name="Bloom T."/>
            <person name="Blye J."/>
            <person name="Boguslavskiy L."/>
            <person name="Borowsky M."/>
            <person name="Boukhgalter B."/>
            <person name="Brunache A."/>
            <person name="Butler J."/>
            <person name="Calixte N."/>
            <person name="Calvo S."/>
            <person name="Camarata J."/>
            <person name="Campo K."/>
            <person name="Chang J."/>
            <person name="Cheshatsang Y."/>
            <person name="Citroen M."/>
            <person name="Collymore A."/>
            <person name="Considine T."/>
            <person name="Cook A."/>
            <person name="Cooke P."/>
            <person name="Corum B."/>
            <person name="Cuomo C."/>
            <person name="David R."/>
            <person name="Dawoe T."/>
            <person name="Degray S."/>
            <person name="Dodge S."/>
            <person name="Dooley K."/>
            <person name="Dorje P."/>
            <person name="Dorjee K."/>
            <person name="Dorris L."/>
            <person name="Duffey N."/>
            <person name="Dupes A."/>
            <person name="Elkins T."/>
            <person name="Engels R."/>
            <person name="Erickson J."/>
            <person name="Farina A."/>
            <person name="Faro S."/>
            <person name="Ferreira P."/>
            <person name="Fischer H."/>
            <person name="Fitzgerald M."/>
            <person name="Foley K."/>
            <person name="Gage D."/>
            <person name="Galagan J."/>
            <person name="Gearin G."/>
            <person name="Gnerre S."/>
            <person name="Gnirke A."/>
            <person name="Goyette A."/>
            <person name="Graham J."/>
            <person name="Grandbois E."/>
            <person name="Gyaltsen K."/>
            <person name="Hafez N."/>
            <person name="Hagopian D."/>
            <person name="Hagos B."/>
            <person name="Hall J."/>
            <person name="Hatcher B."/>
            <person name="Heller A."/>
            <person name="Higgins H."/>
            <person name="Honan T."/>
            <person name="Horn A."/>
            <person name="Houde N."/>
            <person name="Hughes L."/>
            <person name="Hulme W."/>
            <person name="Husby E."/>
            <person name="Iliev I."/>
            <person name="Jaffe D."/>
            <person name="Jones C."/>
            <person name="Kamal M."/>
            <person name="Kamat A."/>
            <person name="Kamvysselis M."/>
            <person name="Karlsson E."/>
            <person name="Kells C."/>
            <person name="Kieu A."/>
            <person name="Kisner P."/>
            <person name="Kodira C."/>
            <person name="Kulbokas E."/>
            <person name="Labutti K."/>
            <person name="Lama D."/>
            <person name="Landers T."/>
            <person name="Leger J."/>
            <person name="Levine S."/>
            <person name="Lewis D."/>
            <person name="Lewis T."/>
            <person name="Lindblad-toh K."/>
            <person name="Liu X."/>
            <person name="Lokyitsang T."/>
            <person name="Lokyitsang Y."/>
            <person name="Lucien O."/>
            <person name="Lui A."/>
            <person name="Ma L.J."/>
            <person name="Mabbitt R."/>
            <person name="Macdonald J."/>
            <person name="Maclean C."/>
            <person name="Major J."/>
            <person name="Manning J."/>
            <person name="Marabella R."/>
            <person name="Maru K."/>
            <person name="Matthews C."/>
            <person name="Mauceli E."/>
            <person name="Mccarthy M."/>
            <person name="Mcdonough S."/>
            <person name="Mcghee T."/>
            <person name="Meldrim J."/>
            <person name="Meneus L."/>
            <person name="Mesirov J."/>
            <person name="Mihalev A."/>
            <person name="Mihova T."/>
            <person name="Mikkelsen T."/>
            <person name="Mlenga V."/>
            <person name="Moru K."/>
            <person name="Mozes J."/>
            <person name="Mulrain L."/>
            <person name="Munson G."/>
            <person name="Naylor J."/>
            <person name="Newes C."/>
            <person name="Nguyen C."/>
            <person name="Nguyen N."/>
            <person name="Nguyen T."/>
            <person name="Nicol R."/>
            <person name="Nielsen C."/>
            <person name="Nizzari M."/>
            <person name="Norbu C."/>
            <person name="Norbu N."/>
            <person name="O'donnell P."/>
            <person name="Okoawo O."/>
            <person name="O'leary S."/>
            <person name="Omotosho B."/>
            <person name="O'neill K."/>
            <person name="Osman S."/>
            <person name="Parker S."/>
            <person name="Perrin D."/>
            <person name="Phunkhang P."/>
            <person name="Piqani B."/>
            <person name="Purcell S."/>
            <person name="Rachupka T."/>
            <person name="Ramasamy U."/>
            <person name="Rameau R."/>
            <person name="Ray V."/>
            <person name="Raymond C."/>
            <person name="Retta R."/>
            <person name="Richardson S."/>
            <person name="Rise C."/>
            <person name="Rodriguez J."/>
            <person name="Rogers J."/>
            <person name="Rogov P."/>
            <person name="Rutman M."/>
            <person name="Schupbach R."/>
            <person name="Seaman C."/>
            <person name="Settipalli S."/>
            <person name="Sharpe T."/>
            <person name="Sheridan J."/>
            <person name="Sherpa N."/>
            <person name="Shi J."/>
            <person name="Smirnov S."/>
            <person name="Smith C."/>
            <person name="Sougnez C."/>
            <person name="Spencer B."/>
            <person name="Stalker J."/>
            <person name="Stange-thomann N."/>
            <person name="Stavropoulos S."/>
            <person name="Stetson K."/>
            <person name="Stone C."/>
            <person name="Stone S."/>
            <person name="Stubbs M."/>
            <person name="Talamas J."/>
            <person name="Tchuinga P."/>
            <person name="Tenzing P."/>
            <person name="Tesfaye S."/>
            <person name="Theodore J."/>
            <person name="Thoulutsang Y."/>
            <person name="Topham K."/>
            <person name="Towey S."/>
            <person name="Tsamla T."/>
            <person name="Tsomo N."/>
            <person name="Vallee D."/>
            <person name="Vassiliev H."/>
            <person name="Venkataraman V."/>
            <person name="Vinson J."/>
            <person name="Vo A."/>
            <person name="Wade C."/>
            <person name="Wang S."/>
            <person name="Wangchuk T."/>
            <person name="Wangdi T."/>
            <person name="Whittaker C."/>
            <person name="Wilkinson J."/>
            <person name="Wu Y."/>
            <person name="Wyman D."/>
            <person name="Yadav S."/>
            <person name="Yang S."/>
            <person name="Yang X."/>
            <person name="Yeager S."/>
            <person name="Yee E."/>
            <person name="Young G."/>
            <person name="Zainoun J."/>
            <person name="Zembeck L."/>
            <person name="Zimmer A."/>
            <person name="Zody M."/>
            <person name="Lander E."/>
        </authorList>
    </citation>
    <scope>NUCLEOTIDE SEQUENCE [LARGE SCALE GENOMIC DNA]</scope>
</reference>
<keyword evidence="5" id="KW-1185">Reference proteome</keyword>
<evidence type="ECO:0008006" key="6">
    <source>
        <dbReference type="Google" id="ProtNLM"/>
    </source>
</evidence>
<dbReference type="GO" id="GO:0006402">
    <property type="term" value="P:mRNA catabolic process"/>
    <property type="evidence" value="ECO:0007669"/>
    <property type="project" value="TreeGrafter"/>
</dbReference>
<dbReference type="GO" id="GO:1990174">
    <property type="term" value="F:phosphodiesterase decapping endonuclease activity"/>
    <property type="evidence" value="ECO:0007669"/>
    <property type="project" value="TreeGrafter"/>
</dbReference>
<proteinExistence type="predicted"/>
<organism evidence="4 5">
    <name type="scientific">Ciona savignyi</name>
    <name type="common">Pacific transparent sea squirt</name>
    <dbReference type="NCBI Taxonomy" id="51511"/>
    <lineage>
        <taxon>Eukaryota</taxon>
        <taxon>Metazoa</taxon>
        <taxon>Chordata</taxon>
        <taxon>Tunicata</taxon>
        <taxon>Ascidiacea</taxon>
        <taxon>Phlebobranchia</taxon>
        <taxon>Cionidae</taxon>
        <taxon>Ciona</taxon>
    </lineage>
</organism>
<name>H2YFZ1_CIOSA</name>
<dbReference type="InterPro" id="IPR015797">
    <property type="entry name" value="NUDIX_hydrolase-like_dom_sf"/>
</dbReference>
<evidence type="ECO:0000256" key="2">
    <source>
        <dbReference type="ARBA" id="ARBA00022884"/>
    </source>
</evidence>
<sequence>LNRELHEEIGLCKKYYLDASNYFDSYVRDNYVDHFYVKEFSERDFEIIEQGALEAKEWGSETLGLIRVPTEDLDSRLPFQAFLQHNFVADARTQLLHAVIANSIISEERINQYLLAIEILKENQEK</sequence>
<keyword evidence="3" id="KW-0539">Nucleus</keyword>
<dbReference type="InterPro" id="IPR054754">
    <property type="entry name" value="NudT16"/>
</dbReference>
<dbReference type="SUPFAM" id="SSF55811">
    <property type="entry name" value="Nudix"/>
    <property type="match status" value="1"/>
</dbReference>
<evidence type="ECO:0000256" key="1">
    <source>
        <dbReference type="ARBA" id="ARBA00004123"/>
    </source>
</evidence>
<protein>
    <recommendedName>
        <fullName evidence="6">Nudix hydrolase domain-containing protein</fullName>
    </recommendedName>
</protein>
<dbReference type="GeneTree" id="ENSGT00390000016224"/>
<reference evidence="4" key="2">
    <citation type="submission" date="2025-08" db="UniProtKB">
        <authorList>
            <consortium name="Ensembl"/>
        </authorList>
    </citation>
    <scope>IDENTIFICATION</scope>
</reference>
<dbReference type="HOGENOM" id="CLU_110418_1_0_1"/>
<dbReference type="STRING" id="51511.ENSCSAVP00000004239"/>
<evidence type="ECO:0000313" key="4">
    <source>
        <dbReference type="Ensembl" id="ENSCSAVP00000004239.1"/>
    </source>
</evidence>
<evidence type="ECO:0000256" key="3">
    <source>
        <dbReference type="ARBA" id="ARBA00023242"/>
    </source>
</evidence>
<dbReference type="GO" id="GO:0016077">
    <property type="term" value="P:sno(s)RNA catabolic process"/>
    <property type="evidence" value="ECO:0007669"/>
    <property type="project" value="TreeGrafter"/>
</dbReference>
<dbReference type="Proteomes" id="UP000007875">
    <property type="component" value="Unassembled WGS sequence"/>
</dbReference>
<dbReference type="GO" id="GO:0030515">
    <property type="term" value="F:snoRNA binding"/>
    <property type="evidence" value="ECO:0007669"/>
    <property type="project" value="TreeGrafter"/>
</dbReference>
<dbReference type="Ensembl" id="ENSCSAVT00000004302.1">
    <property type="protein sequence ID" value="ENSCSAVP00000004239.1"/>
    <property type="gene ID" value="ENSCSAVG00000002500.1"/>
</dbReference>
<keyword evidence="2" id="KW-0694">RNA-binding</keyword>
<dbReference type="GO" id="GO:0005634">
    <property type="term" value="C:nucleus"/>
    <property type="evidence" value="ECO:0007669"/>
    <property type="project" value="UniProtKB-SubCell"/>
</dbReference>
<dbReference type="AlphaFoldDB" id="H2YFZ1"/>
<dbReference type="Pfam" id="PF22327">
    <property type="entry name" value="Nudt16-like"/>
    <property type="match status" value="1"/>
</dbReference>
<accession>H2YFZ1</accession>
<dbReference type="PANTHER" id="PTHR31699">
    <property type="entry name" value="NUDIX T16 FAMILY MEMBER"/>
    <property type="match status" value="1"/>
</dbReference>
<reference evidence="4" key="3">
    <citation type="submission" date="2025-09" db="UniProtKB">
        <authorList>
            <consortium name="Ensembl"/>
        </authorList>
    </citation>
    <scope>IDENTIFICATION</scope>
</reference>
<evidence type="ECO:0000313" key="5">
    <source>
        <dbReference type="Proteomes" id="UP000007875"/>
    </source>
</evidence>
<dbReference type="Gene3D" id="3.90.79.10">
    <property type="entry name" value="Nucleoside Triphosphate Pyrophosphohydrolase"/>
    <property type="match status" value="1"/>
</dbReference>
<comment type="subcellular location">
    <subcellularLocation>
        <location evidence="1">Nucleus</location>
    </subcellularLocation>
</comment>
<dbReference type="OMA" id="KEWGSET"/>